<dbReference type="GO" id="GO:0005975">
    <property type="term" value="P:carbohydrate metabolic process"/>
    <property type="evidence" value="ECO:0007669"/>
    <property type="project" value="UniProtKB-ARBA"/>
</dbReference>
<accession>F8A5B7</accession>
<feature type="chain" id="PRO_5038703518" evidence="1">
    <location>
        <begin position="26"/>
        <end position="513"/>
    </location>
</feature>
<gene>
    <name evidence="2" type="ordered locus">Celgi_0412</name>
</gene>
<dbReference type="eggNOG" id="COG1404">
    <property type="taxonomic scope" value="Bacteria"/>
</dbReference>
<organism evidence="2 3">
    <name type="scientific">Cellulomonas gilvus (strain ATCC 13127 / NRRL B-14078)</name>
    <name type="common">Cellvibrio gilvus</name>
    <dbReference type="NCBI Taxonomy" id="593907"/>
    <lineage>
        <taxon>Bacteria</taxon>
        <taxon>Bacillati</taxon>
        <taxon>Actinomycetota</taxon>
        <taxon>Actinomycetes</taxon>
        <taxon>Micrococcales</taxon>
        <taxon>Cellulomonadaceae</taxon>
        <taxon>Cellulomonas</taxon>
    </lineage>
</organism>
<keyword evidence="1" id="KW-0732">Signal</keyword>
<feature type="signal peptide" evidence="1">
    <location>
        <begin position="1"/>
        <end position="25"/>
    </location>
</feature>
<evidence type="ECO:0000313" key="3">
    <source>
        <dbReference type="Proteomes" id="UP000000485"/>
    </source>
</evidence>
<dbReference type="InterPro" id="IPR006311">
    <property type="entry name" value="TAT_signal"/>
</dbReference>
<keyword evidence="3" id="KW-1185">Reference proteome</keyword>
<dbReference type="EMBL" id="CP002665">
    <property type="protein sequence ID" value="AEI10934.1"/>
    <property type="molecule type" value="Genomic_DNA"/>
</dbReference>
<dbReference type="RefSeq" id="WP_013882459.1">
    <property type="nucleotide sequence ID" value="NC_015671.1"/>
</dbReference>
<dbReference type="Gene3D" id="2.60.40.2700">
    <property type="match status" value="2"/>
</dbReference>
<evidence type="ECO:0000313" key="2">
    <source>
        <dbReference type="EMBL" id="AEI10934.1"/>
    </source>
</evidence>
<evidence type="ECO:0000256" key="1">
    <source>
        <dbReference type="SAM" id="SignalP"/>
    </source>
</evidence>
<dbReference type="eggNOG" id="COG1409">
    <property type="taxonomic scope" value="Bacteria"/>
</dbReference>
<dbReference type="STRING" id="593907.Celgi_0412"/>
<dbReference type="KEGG" id="cga:Celgi_0412"/>
<dbReference type="InterPro" id="IPR013783">
    <property type="entry name" value="Ig-like_fold"/>
</dbReference>
<protein>
    <submittedName>
        <fullName evidence="2">Uncharacterized protein</fullName>
    </submittedName>
</protein>
<dbReference type="AlphaFoldDB" id="F8A5B7"/>
<dbReference type="HOGENOM" id="CLU_530711_0_0_11"/>
<proteinExistence type="predicted"/>
<dbReference type="Gene3D" id="2.60.40.10">
    <property type="entry name" value="Immunoglobulins"/>
    <property type="match status" value="1"/>
</dbReference>
<sequence precursor="true">MDLTRTRRRLAAAAVLAASALPVAALVPAQAASAAGVVSGEVIWPADVPATFGTAYLYEQGAVGMAPLRELEIDQSGAVSFTGLDPAKRYVVQLYWPCTDAATGFYDGQGTLAASSTDAVGVAPGGAALEFVPVAQTTTYVTALGPTPAGGEYMRLREPGTGAVLAQVCQAGSGPTHKTWWLSGVAEGTPAMVELTAGGVSRYALGVDRAYTTDLARAGTVPGGTTVRTYREGVEAVELPVLHGTARVGSWLGVDSGTWAPTGGEISYAWLRDGVPIPGATGPSYQLVQADTGAQVSARVTSALPDLGLGVETTAPTARVWGPAAVSTAPPRVVGTAAVGKQLAATTGTWDVPGLTFQYQWSRAGVPISGATSARYTVTTADVGASLAVRVTASAAYRPKGLATSAATSTVPKVTPVVTTKLVAAKVKAGTRAKAVVTVKAAGVAAPTGKVTVTVGSKKVTVTLGASAKGKVTVTLPAMPRGSYKVKAAFAPSTTAAAVLKPAAGAAVTLRVV</sequence>
<dbReference type="OrthoDB" id="614750at2"/>
<dbReference type="PROSITE" id="PS51318">
    <property type="entry name" value="TAT"/>
    <property type="match status" value="1"/>
</dbReference>
<dbReference type="Proteomes" id="UP000000485">
    <property type="component" value="Chromosome"/>
</dbReference>
<reference evidence="3" key="1">
    <citation type="submission" date="2011-04" db="EMBL/GenBank/DDBJ databases">
        <title>Complete sequence of Cellvibrio gilvus ATCC 13127.</title>
        <authorList>
            <person name="Lucas S."/>
            <person name="Han J."/>
            <person name="Lapidus A."/>
            <person name="Cheng J.-F."/>
            <person name="Goodwin L."/>
            <person name="Pitluck S."/>
            <person name="Peters L."/>
            <person name="Munk A."/>
            <person name="Detter J.C."/>
            <person name="Han C."/>
            <person name="Tapia R."/>
            <person name="Land M."/>
            <person name="Hauser L."/>
            <person name="Kyrpides N."/>
            <person name="Ivanova N."/>
            <person name="Ovchinnikova G."/>
            <person name="Pagani I."/>
            <person name="Mead D."/>
            <person name="Brumm P."/>
            <person name="Woyke T."/>
        </authorList>
    </citation>
    <scope>NUCLEOTIDE SEQUENCE [LARGE SCALE GENOMIC DNA]</scope>
    <source>
        <strain evidence="3">ATCC 13127 / NRRL B-14078</strain>
    </source>
</reference>
<name>F8A5B7_CELGA</name>